<feature type="region of interest" description="Disordered" evidence="1">
    <location>
        <begin position="78"/>
        <end position="99"/>
    </location>
</feature>
<organism evidence="2 3">
    <name type="scientific">Mycobacterium phage Pixie</name>
    <dbReference type="NCBI Taxonomy" id="2922215"/>
    <lineage>
        <taxon>Viruses</taxon>
        <taxon>Duplodnaviria</taxon>
        <taxon>Heunggongvirae</taxon>
        <taxon>Uroviricota</taxon>
        <taxon>Caudoviricetes</taxon>
        <taxon>Weiservirinae</taxon>
        <taxon>Keshuvirus</taxon>
        <taxon>Keshuvirus pixie</taxon>
    </lineage>
</organism>
<feature type="compositionally biased region" description="Basic and acidic residues" evidence="1">
    <location>
        <begin position="140"/>
        <end position="153"/>
    </location>
</feature>
<dbReference type="EMBL" id="JF937104">
    <property type="protein sequence ID" value="AEK09823.1"/>
    <property type="molecule type" value="Genomic_DNA"/>
</dbReference>
<dbReference type="OrthoDB" id="21514at10239"/>
<dbReference type="KEGG" id="vg:40234099"/>
<protein>
    <submittedName>
        <fullName evidence="2">Scaffolding protein</fullName>
    </submittedName>
</protein>
<evidence type="ECO:0000313" key="2">
    <source>
        <dbReference type="EMBL" id="AEK09823.1"/>
    </source>
</evidence>
<sequence length="194" mass="20786">MIVGQNSTEAATMSDAVTGGDAGPEGGEAPKQDEAPKTFTQEQVNSFLANQKRELTSKYADYDDVKTKATKFDEIQEASKDELQREREAREAAEKRAEKAEFAALRDRIANRPGKVVPVASLTGKTEEELTASADALLAWRDENAPKPAEKPAPKRNPAGSGGGLKSGASGADVDPTDKKELAAKRLRQMRGGE</sequence>
<dbReference type="GeneID" id="40234099"/>
<dbReference type="RefSeq" id="YP_009637349.1">
    <property type="nucleotide sequence ID" value="NC_042325.1"/>
</dbReference>
<feature type="region of interest" description="Disordered" evidence="1">
    <location>
        <begin position="1"/>
        <end position="39"/>
    </location>
</feature>
<evidence type="ECO:0000256" key="1">
    <source>
        <dbReference type="SAM" id="MobiDB-lite"/>
    </source>
</evidence>
<name>G1D520_9CAUD</name>
<dbReference type="Proteomes" id="UP000008419">
    <property type="component" value="Segment"/>
</dbReference>
<proteinExistence type="predicted"/>
<feature type="region of interest" description="Disordered" evidence="1">
    <location>
        <begin position="138"/>
        <end position="194"/>
    </location>
</feature>
<gene>
    <name evidence="2" type="primary">11</name>
    <name evidence="2" type="ORF">PBI_PIXIE_11</name>
</gene>
<reference evidence="2 3" key="1">
    <citation type="journal article" date="2011" name="PLoS ONE">
        <title>Cluster K Mycobacteriophages: Insights into the Evolutionary Origins of Mycobacteriophage TM4.</title>
        <authorList>
            <person name="Pope W.H."/>
            <person name="Ferreira C.M."/>
            <person name="Jacobs-Sera D."/>
            <person name="Benjamin R.C."/>
            <person name="Davis A.J."/>
            <person name="Dejong R.J."/>
            <person name="Elgin S.C."/>
            <person name="Guilfoile F.R."/>
            <person name="Forsyth M.H."/>
            <person name="Harris A.D."/>
            <person name="Harvey S.E."/>
            <person name="Hughes L.E."/>
            <person name="Hynes P.M."/>
            <person name="Jackson A.S."/>
            <person name="Jalal M.D."/>
            <person name="Macmurray E.A."/>
            <person name="Manley C.M."/>
            <person name="McDonough M.J."/>
            <person name="Mosier J.L."/>
            <person name="Osterbann L.J."/>
            <person name="Rabinowitz H.S."/>
            <person name="Rhyan C.N."/>
            <person name="Russell D.A."/>
            <person name="Saha M.S."/>
            <person name="Shaffer C.D."/>
            <person name="Simon S.E."/>
            <person name="Sims E.F."/>
            <person name="Tovar I.G."/>
            <person name="Weisser E.G."/>
            <person name="Wertz J.T."/>
            <person name="Weston-Hafer K.A."/>
            <person name="Williamson K.E."/>
            <person name="Zhang B."/>
            <person name="Cresawn S.G."/>
            <person name="Jain P."/>
            <person name="Piuri M."/>
            <person name="Jacobs W.R.Jr."/>
            <person name="Hendrix R.W."/>
            <person name="Hatfull G.F."/>
        </authorList>
    </citation>
    <scope>NUCLEOTIDE SEQUENCE [LARGE SCALE GENOMIC DNA]</scope>
    <source>
        <strain evidence="2">Pixie</strain>
    </source>
</reference>
<accession>G1D520</accession>
<keyword evidence="3" id="KW-1185">Reference proteome</keyword>
<evidence type="ECO:0000313" key="3">
    <source>
        <dbReference type="Proteomes" id="UP000008419"/>
    </source>
</evidence>
<feature type="compositionally biased region" description="Basic residues" evidence="1">
    <location>
        <begin position="185"/>
        <end position="194"/>
    </location>
</feature>
<feature type="compositionally biased region" description="Polar residues" evidence="1">
    <location>
        <begin position="1"/>
        <end position="11"/>
    </location>
</feature>